<gene>
    <name evidence="4" type="ORF">cubi_00314</name>
</gene>
<dbReference type="VEuPathDB" id="CryptoDB:cubi_00314"/>
<keyword evidence="3" id="KW-1133">Transmembrane helix</keyword>
<evidence type="ECO:0000313" key="5">
    <source>
        <dbReference type="Proteomes" id="UP000186176"/>
    </source>
</evidence>
<dbReference type="EMBL" id="LRBP01000009">
    <property type="protein sequence ID" value="OII74761.1"/>
    <property type="molecule type" value="Genomic_DNA"/>
</dbReference>
<name>A0A1J4MKJ9_9CRYT</name>
<evidence type="ECO:0000256" key="1">
    <source>
        <dbReference type="SAM" id="Coils"/>
    </source>
</evidence>
<accession>A0A1J4MKJ9</accession>
<keyword evidence="5" id="KW-1185">Reference proteome</keyword>
<feature type="transmembrane region" description="Helical" evidence="3">
    <location>
        <begin position="167"/>
        <end position="189"/>
    </location>
</feature>
<dbReference type="InterPro" id="IPR021013">
    <property type="entry name" value="ATPase_Vma12"/>
</dbReference>
<sequence>MKVSVTPELKDFFSKHGNKSFKNSENIDVDTLYKAYSKIVKEYNSNNKENEDERKNLDAIPSLQELLLNSKKEIDSEQSQRNNNAQKNLSIIEILRKRSEERKYQSSIKNLSQAKYVKTSNNVPDAFGVHYSRDILMSMNALIGLILTFIGGFYAPLYMGLEDINTRIFIGVGCSIICLIAEVGLLIIYDIKRNMKVSKVMKEDPVYKYLNSKERSKTTNIYKPIATGNQTNISKQSSKNKSLTKPRKGKKHKTD</sequence>
<dbReference type="GeneID" id="39977107"/>
<dbReference type="GO" id="GO:0070072">
    <property type="term" value="P:vacuolar proton-transporting V-type ATPase complex assembly"/>
    <property type="evidence" value="ECO:0007669"/>
    <property type="project" value="InterPro"/>
</dbReference>
<dbReference type="Pfam" id="PF11712">
    <property type="entry name" value="Vma12"/>
    <property type="match status" value="1"/>
</dbReference>
<keyword evidence="3" id="KW-0472">Membrane</keyword>
<evidence type="ECO:0000256" key="2">
    <source>
        <dbReference type="SAM" id="MobiDB-lite"/>
    </source>
</evidence>
<feature type="compositionally biased region" description="Polar residues" evidence="2">
    <location>
        <begin position="227"/>
        <end position="241"/>
    </location>
</feature>
<feature type="compositionally biased region" description="Basic residues" evidence="2">
    <location>
        <begin position="242"/>
        <end position="255"/>
    </location>
</feature>
<evidence type="ECO:0000313" key="4">
    <source>
        <dbReference type="EMBL" id="OII74761.1"/>
    </source>
</evidence>
<dbReference type="AlphaFoldDB" id="A0A1J4MKJ9"/>
<reference evidence="4 5" key="1">
    <citation type="submission" date="2016-10" db="EMBL/GenBank/DDBJ databases">
        <title>Reductive evolution of mitochondrial metabolism and differential evolution of invasion-related proteins in Cryptosporidium.</title>
        <authorList>
            <person name="Liu S."/>
            <person name="Roellig D.M."/>
            <person name="Guo Y."/>
            <person name="Li N."/>
            <person name="Frace M.A."/>
            <person name="Tang K."/>
            <person name="Zhang L."/>
            <person name="Feng Y."/>
            <person name="Xiao L."/>
        </authorList>
    </citation>
    <scope>NUCLEOTIDE SEQUENCE [LARGE SCALE GENOMIC DNA]</scope>
    <source>
        <strain evidence="4">39726</strain>
    </source>
</reference>
<comment type="caution">
    <text evidence="4">The sequence shown here is derived from an EMBL/GenBank/DDBJ whole genome shotgun (WGS) entry which is preliminary data.</text>
</comment>
<protein>
    <recommendedName>
        <fullName evidence="6">Endoplasmic reticulum-based factor for assembly of V-ATPase</fullName>
    </recommendedName>
</protein>
<feature type="region of interest" description="Disordered" evidence="2">
    <location>
        <begin position="221"/>
        <end position="255"/>
    </location>
</feature>
<keyword evidence="1" id="KW-0175">Coiled coil</keyword>
<organism evidence="4 5">
    <name type="scientific">Cryptosporidium ubiquitum</name>
    <dbReference type="NCBI Taxonomy" id="857276"/>
    <lineage>
        <taxon>Eukaryota</taxon>
        <taxon>Sar</taxon>
        <taxon>Alveolata</taxon>
        <taxon>Apicomplexa</taxon>
        <taxon>Conoidasida</taxon>
        <taxon>Coccidia</taxon>
        <taxon>Eucoccidiorida</taxon>
        <taxon>Eimeriorina</taxon>
        <taxon>Cryptosporidiidae</taxon>
        <taxon>Cryptosporidium</taxon>
    </lineage>
</organism>
<feature type="coiled-coil region" evidence="1">
    <location>
        <begin position="33"/>
        <end position="102"/>
    </location>
</feature>
<dbReference type="RefSeq" id="XP_028875907.1">
    <property type="nucleotide sequence ID" value="XM_029017328.1"/>
</dbReference>
<proteinExistence type="predicted"/>
<evidence type="ECO:0008006" key="6">
    <source>
        <dbReference type="Google" id="ProtNLM"/>
    </source>
</evidence>
<feature type="transmembrane region" description="Helical" evidence="3">
    <location>
        <begin position="141"/>
        <end position="161"/>
    </location>
</feature>
<dbReference type="Proteomes" id="UP000186176">
    <property type="component" value="Unassembled WGS sequence"/>
</dbReference>
<keyword evidence="3" id="KW-0812">Transmembrane</keyword>
<dbReference type="OrthoDB" id="343397at2759"/>
<evidence type="ECO:0000256" key="3">
    <source>
        <dbReference type="SAM" id="Phobius"/>
    </source>
</evidence>